<comment type="caution">
    <text evidence="1">The sequence shown here is derived from an EMBL/GenBank/DDBJ whole genome shotgun (WGS) entry which is preliminary data.</text>
</comment>
<gene>
    <name evidence="1" type="ORF">GCM10020366_31380</name>
</gene>
<reference evidence="2" key="1">
    <citation type="journal article" date="2019" name="Int. J. Syst. Evol. Microbiol.">
        <title>The Global Catalogue of Microorganisms (GCM) 10K type strain sequencing project: providing services to taxonomists for standard genome sequencing and annotation.</title>
        <authorList>
            <consortium name="The Broad Institute Genomics Platform"/>
            <consortium name="The Broad Institute Genome Sequencing Center for Infectious Disease"/>
            <person name="Wu L."/>
            <person name="Ma J."/>
        </authorList>
    </citation>
    <scope>NUCLEOTIDE SEQUENCE [LARGE SCALE GENOMIC DNA]</scope>
    <source>
        <strain evidence="2">JCM 9687</strain>
    </source>
</reference>
<dbReference type="EMBL" id="BAAAYK010000038">
    <property type="protein sequence ID" value="GAA3358616.1"/>
    <property type="molecule type" value="Genomic_DNA"/>
</dbReference>
<sequence length="106" mass="10380">MAGAQGVHAGVQGVEVGEHVACPVEDGAAGGGEVGAATGAFDEVEAEAAFEAVEAFAGGGLADPQLGGGGADAAEFGDEHEESQGQRVRIFCHAATVARMGSLALW</sequence>
<organism evidence="1 2">
    <name type="scientific">Saccharopolyspora gregorii</name>
    <dbReference type="NCBI Taxonomy" id="33914"/>
    <lineage>
        <taxon>Bacteria</taxon>
        <taxon>Bacillati</taxon>
        <taxon>Actinomycetota</taxon>
        <taxon>Actinomycetes</taxon>
        <taxon>Pseudonocardiales</taxon>
        <taxon>Pseudonocardiaceae</taxon>
        <taxon>Saccharopolyspora</taxon>
    </lineage>
</organism>
<accession>A0ABP6RVG6</accession>
<protein>
    <submittedName>
        <fullName evidence="1">Uncharacterized protein</fullName>
    </submittedName>
</protein>
<dbReference type="Proteomes" id="UP001500483">
    <property type="component" value="Unassembled WGS sequence"/>
</dbReference>
<name>A0ABP6RVG6_9PSEU</name>
<evidence type="ECO:0000313" key="2">
    <source>
        <dbReference type="Proteomes" id="UP001500483"/>
    </source>
</evidence>
<evidence type="ECO:0000313" key="1">
    <source>
        <dbReference type="EMBL" id="GAA3358616.1"/>
    </source>
</evidence>
<keyword evidence="2" id="KW-1185">Reference proteome</keyword>
<proteinExistence type="predicted"/>